<evidence type="ECO:0000256" key="3">
    <source>
        <dbReference type="ARBA" id="ARBA00022691"/>
    </source>
</evidence>
<dbReference type="Gene3D" id="2.170.270.10">
    <property type="entry name" value="SET domain"/>
    <property type="match status" value="1"/>
</dbReference>
<keyword evidence="7" id="KW-1185">Reference proteome</keyword>
<evidence type="ECO:0000256" key="2">
    <source>
        <dbReference type="ARBA" id="ARBA00022679"/>
    </source>
</evidence>
<dbReference type="PROSITE" id="PS50868">
    <property type="entry name" value="POST_SET"/>
    <property type="match status" value="1"/>
</dbReference>
<dbReference type="SMART" id="SM00317">
    <property type="entry name" value="SET"/>
    <property type="match status" value="1"/>
</dbReference>
<dbReference type="Pfam" id="PF00856">
    <property type="entry name" value="SET"/>
    <property type="match status" value="1"/>
</dbReference>
<feature type="domain" description="SET" evidence="4">
    <location>
        <begin position="46"/>
        <end position="148"/>
    </location>
</feature>
<dbReference type="InterPro" id="IPR003616">
    <property type="entry name" value="Post-SET_dom"/>
</dbReference>
<dbReference type="GO" id="GO:0008168">
    <property type="term" value="F:methyltransferase activity"/>
    <property type="evidence" value="ECO:0007669"/>
    <property type="project" value="UniProtKB-KW"/>
</dbReference>
<dbReference type="InterPro" id="IPR053201">
    <property type="entry name" value="Flavunoidine_N-MTase"/>
</dbReference>
<evidence type="ECO:0000313" key="6">
    <source>
        <dbReference type="EMBL" id="KAJ0395867.1"/>
    </source>
</evidence>
<evidence type="ECO:0000313" key="7">
    <source>
        <dbReference type="Proteomes" id="UP001209570"/>
    </source>
</evidence>
<dbReference type="GO" id="GO:0032259">
    <property type="term" value="P:methylation"/>
    <property type="evidence" value="ECO:0007669"/>
    <property type="project" value="UniProtKB-KW"/>
</dbReference>
<name>A0AAD5LD97_PYTIN</name>
<sequence length="204" mass="22577">MLGPIRCLAPRSFASSGRRHLATAPKLKPGHTQVNPDGTLASRYMPPTAKGRFIIEQQSEHWRSCIAAVDFEPGQVIGTAPGVFHSQPTRFTVQAEMDKHLEFAGGLEFVNHSCDPNARLVVSENSPEVGFVAAKPIKEGQYVTFDYSTSEWDMDEKFECRCGSSKCRGHIGGAKYLSDDQVRDSLPLFTPSILRQLLARKLQN</sequence>
<protein>
    <recommendedName>
        <fullName evidence="8">SET domain-containing protein</fullName>
    </recommendedName>
</protein>
<feature type="domain" description="Post-SET" evidence="5">
    <location>
        <begin position="156"/>
        <end position="172"/>
    </location>
</feature>
<dbReference type="InterPro" id="IPR001214">
    <property type="entry name" value="SET_dom"/>
</dbReference>
<dbReference type="InterPro" id="IPR046341">
    <property type="entry name" value="SET_dom_sf"/>
</dbReference>
<dbReference type="PROSITE" id="PS50280">
    <property type="entry name" value="SET"/>
    <property type="match status" value="1"/>
</dbReference>
<organism evidence="6 7">
    <name type="scientific">Pythium insidiosum</name>
    <name type="common">Pythiosis disease agent</name>
    <dbReference type="NCBI Taxonomy" id="114742"/>
    <lineage>
        <taxon>Eukaryota</taxon>
        <taxon>Sar</taxon>
        <taxon>Stramenopiles</taxon>
        <taxon>Oomycota</taxon>
        <taxon>Peronosporomycetes</taxon>
        <taxon>Pythiales</taxon>
        <taxon>Pythiaceae</taxon>
        <taxon>Pythium</taxon>
    </lineage>
</organism>
<keyword evidence="3" id="KW-0949">S-adenosyl-L-methionine</keyword>
<dbReference type="EMBL" id="JAKCXM010000322">
    <property type="protein sequence ID" value="KAJ0395867.1"/>
    <property type="molecule type" value="Genomic_DNA"/>
</dbReference>
<gene>
    <name evidence="6" type="ORF">P43SY_001735</name>
</gene>
<dbReference type="SUPFAM" id="SSF82199">
    <property type="entry name" value="SET domain"/>
    <property type="match status" value="1"/>
</dbReference>
<keyword evidence="2" id="KW-0808">Transferase</keyword>
<proteinExistence type="predicted"/>
<evidence type="ECO:0000256" key="1">
    <source>
        <dbReference type="ARBA" id="ARBA00022603"/>
    </source>
</evidence>
<keyword evidence="1" id="KW-0489">Methyltransferase</keyword>
<reference evidence="6" key="1">
    <citation type="submission" date="2021-12" db="EMBL/GenBank/DDBJ databases">
        <title>Prjna785345.</title>
        <authorList>
            <person name="Rujirawat T."/>
            <person name="Krajaejun T."/>
        </authorList>
    </citation>
    <scope>NUCLEOTIDE SEQUENCE</scope>
    <source>
        <strain evidence="6">Pi057C3</strain>
    </source>
</reference>
<evidence type="ECO:0000259" key="5">
    <source>
        <dbReference type="PROSITE" id="PS50868"/>
    </source>
</evidence>
<evidence type="ECO:0000259" key="4">
    <source>
        <dbReference type="PROSITE" id="PS50280"/>
    </source>
</evidence>
<accession>A0AAD5LD97</accession>
<evidence type="ECO:0008006" key="8">
    <source>
        <dbReference type="Google" id="ProtNLM"/>
    </source>
</evidence>
<dbReference type="AlphaFoldDB" id="A0AAD5LD97"/>
<comment type="caution">
    <text evidence="6">The sequence shown here is derived from an EMBL/GenBank/DDBJ whole genome shotgun (WGS) entry which is preliminary data.</text>
</comment>
<dbReference type="PANTHER" id="PTHR12350">
    <property type="entry name" value="HISTONE-LYSINE N-METHYLTRANSFERASE-RELATED"/>
    <property type="match status" value="1"/>
</dbReference>
<dbReference type="PANTHER" id="PTHR12350:SF19">
    <property type="entry name" value="SET DOMAIN-CONTAINING PROTEIN"/>
    <property type="match status" value="1"/>
</dbReference>
<dbReference type="Proteomes" id="UP001209570">
    <property type="component" value="Unassembled WGS sequence"/>
</dbReference>